<dbReference type="AlphaFoldDB" id="A0A365K3N8"/>
<keyword evidence="2" id="KW-1185">Reference proteome</keyword>
<accession>A0A365K3N8</accession>
<name>A0A365K3N8_9BACL</name>
<organism evidence="1 2">
    <name type="scientific">Planococcus maitriensis</name>
    <dbReference type="NCBI Taxonomy" id="221799"/>
    <lineage>
        <taxon>Bacteria</taxon>
        <taxon>Bacillati</taxon>
        <taxon>Bacillota</taxon>
        <taxon>Bacilli</taxon>
        <taxon>Bacillales</taxon>
        <taxon>Caryophanaceae</taxon>
        <taxon>Planococcus</taxon>
    </lineage>
</organism>
<dbReference type="InterPro" id="IPR052924">
    <property type="entry name" value="OsmC/Ohr_hydroprdx_reductase"/>
</dbReference>
<dbReference type="Proteomes" id="UP000251869">
    <property type="component" value="Unassembled WGS sequence"/>
</dbReference>
<evidence type="ECO:0000313" key="2">
    <source>
        <dbReference type="Proteomes" id="UP000251869"/>
    </source>
</evidence>
<gene>
    <name evidence="1" type="ORF">DP119_10890</name>
</gene>
<sequence length="150" mass="16913">MKTEQLVKMETRGTWEGNLKTSIYAREFEPFVIDEPKHLGSTDEGPNPLEYLLGGLTGCTSVMIGLIAKEQNFSYDGIEFKNSGTIDARGMRGVEGVSTHFQTVSFEAIFSTDESEDRLEELKKEVERRCPIYNMIVDAGVAIESKWHKK</sequence>
<protein>
    <submittedName>
        <fullName evidence="1">OsmC family peroxiredoxin</fullName>
    </submittedName>
</protein>
<dbReference type="PANTHER" id="PTHR35368:SF1">
    <property type="entry name" value="HYDROPEROXIDE REDUCTASE"/>
    <property type="match status" value="1"/>
</dbReference>
<evidence type="ECO:0000313" key="1">
    <source>
        <dbReference type="EMBL" id="RAZ67263.1"/>
    </source>
</evidence>
<dbReference type="PANTHER" id="PTHR35368">
    <property type="entry name" value="HYDROPEROXIDE REDUCTASE"/>
    <property type="match status" value="1"/>
</dbReference>
<dbReference type="OrthoDB" id="1433018at2"/>
<reference evidence="1 2" key="1">
    <citation type="submission" date="2018-06" db="EMBL/GenBank/DDBJ databases">
        <title>The draft genome sequences of strains SCU63 and S1.</title>
        <authorList>
            <person name="Gan L."/>
        </authorList>
    </citation>
    <scope>NUCLEOTIDE SEQUENCE [LARGE SCALE GENOMIC DNA]</scope>
    <source>
        <strain evidence="1 2">S1</strain>
    </source>
</reference>
<proteinExistence type="predicted"/>
<dbReference type="InterPro" id="IPR003718">
    <property type="entry name" value="OsmC/Ohr_fam"/>
</dbReference>
<dbReference type="SUPFAM" id="SSF82784">
    <property type="entry name" value="OsmC-like"/>
    <property type="match status" value="1"/>
</dbReference>
<comment type="caution">
    <text evidence="1">The sequence shown here is derived from an EMBL/GenBank/DDBJ whole genome shotgun (WGS) entry which is preliminary data.</text>
</comment>
<dbReference type="RefSeq" id="WP_112233201.1">
    <property type="nucleotide sequence ID" value="NZ_QLZQ01000004.1"/>
</dbReference>
<dbReference type="Pfam" id="PF02566">
    <property type="entry name" value="OsmC"/>
    <property type="match status" value="1"/>
</dbReference>
<dbReference type="InterPro" id="IPR015946">
    <property type="entry name" value="KH_dom-like_a/b"/>
</dbReference>
<dbReference type="Gene3D" id="3.30.300.20">
    <property type="match status" value="1"/>
</dbReference>
<dbReference type="InterPro" id="IPR036102">
    <property type="entry name" value="OsmC/Ohrsf"/>
</dbReference>
<dbReference type="EMBL" id="QLZQ01000004">
    <property type="protein sequence ID" value="RAZ67263.1"/>
    <property type="molecule type" value="Genomic_DNA"/>
</dbReference>